<evidence type="ECO:0000313" key="3">
    <source>
        <dbReference type="Proteomes" id="UP000182771"/>
    </source>
</evidence>
<organism evidence="2 3">
    <name type="scientific">Capnocytophaga granulosa</name>
    <dbReference type="NCBI Taxonomy" id="45242"/>
    <lineage>
        <taxon>Bacteria</taxon>
        <taxon>Pseudomonadati</taxon>
        <taxon>Bacteroidota</taxon>
        <taxon>Flavobacteriia</taxon>
        <taxon>Flavobacteriales</taxon>
        <taxon>Flavobacteriaceae</taxon>
        <taxon>Capnocytophaga</taxon>
    </lineage>
</organism>
<accession>A0A1H2UZB0</accession>
<comment type="caution">
    <text evidence="2">The sequence shown here is derived from an EMBL/GenBank/DDBJ whole genome shotgun (WGS) entry which is preliminary data.</text>
</comment>
<dbReference type="EMBL" id="FNND01000003">
    <property type="protein sequence ID" value="SDW61422.1"/>
    <property type="molecule type" value="Genomic_DNA"/>
</dbReference>
<dbReference type="GeneID" id="85017055"/>
<evidence type="ECO:0000313" key="2">
    <source>
        <dbReference type="EMBL" id="SDW61422.1"/>
    </source>
</evidence>
<name>A0A1H2UZB0_9FLAO</name>
<proteinExistence type="predicted"/>
<protein>
    <submittedName>
        <fullName evidence="2">Uncharacterized protein</fullName>
    </submittedName>
</protein>
<gene>
    <name evidence="2" type="ORF">SAMN05444420_1037</name>
</gene>
<dbReference type="Proteomes" id="UP000182771">
    <property type="component" value="Unassembled WGS sequence"/>
</dbReference>
<keyword evidence="3" id="KW-1185">Reference proteome</keyword>
<evidence type="ECO:0000256" key="1">
    <source>
        <dbReference type="SAM" id="MobiDB-lite"/>
    </source>
</evidence>
<dbReference type="AlphaFoldDB" id="A0A1H2UZB0"/>
<sequence>MSTAVLTKPKRATDSTTTGLSEVAAKEKTATAKKTIVSSKKEETEEVSWEELQNITKKLIEEGKLKPFDKKYIYGDL</sequence>
<feature type="region of interest" description="Disordered" evidence="1">
    <location>
        <begin position="1"/>
        <end position="21"/>
    </location>
</feature>
<reference evidence="2 3" key="1">
    <citation type="submission" date="2016-10" db="EMBL/GenBank/DDBJ databases">
        <authorList>
            <person name="Varghese N."/>
            <person name="Submissions S."/>
        </authorList>
    </citation>
    <scope>NUCLEOTIDE SEQUENCE [LARGE SCALE GENOMIC DNA]</scope>
    <source>
        <strain evidence="2 3">DSM 11449</strain>
    </source>
</reference>
<dbReference type="RefSeq" id="WP_016420395.1">
    <property type="nucleotide sequence ID" value="NZ_FNND01000003.1"/>
</dbReference>